<keyword evidence="1" id="KW-0812">Transmembrane</keyword>
<feature type="transmembrane region" description="Helical" evidence="1">
    <location>
        <begin position="120"/>
        <end position="140"/>
    </location>
</feature>
<dbReference type="EMBL" id="ASHL01000003">
    <property type="protein sequence ID" value="EPD13431.1"/>
    <property type="molecule type" value="Genomic_DNA"/>
</dbReference>
<proteinExistence type="predicted"/>
<comment type="caution">
    <text evidence="2">The sequence shown here is derived from an EMBL/GenBank/DDBJ whole genome shotgun (WGS) entry which is preliminary data.</text>
</comment>
<keyword evidence="1" id="KW-1133">Transmembrane helix</keyword>
<reference evidence="2 3" key="1">
    <citation type="journal article" date="2013" name="Genome Announc.">
        <title>Genome Sequence of the Pyrene- and Fluoranthene-Degrading Bacterium Cycloclasticus sp. Strain PY97M.</title>
        <authorList>
            <person name="Cui Z."/>
            <person name="Xu G."/>
            <person name="Li Q."/>
            <person name="Gao W."/>
            <person name="Zheng L."/>
        </authorList>
    </citation>
    <scope>NUCLEOTIDE SEQUENCE [LARGE SCALE GENOMIC DNA]</scope>
    <source>
        <strain evidence="2 3">PY97M</strain>
    </source>
</reference>
<keyword evidence="1" id="KW-0472">Membrane</keyword>
<dbReference type="InterPro" id="IPR010266">
    <property type="entry name" value="NnrS"/>
</dbReference>
<feature type="transmembrane region" description="Helical" evidence="1">
    <location>
        <begin position="178"/>
        <end position="196"/>
    </location>
</feature>
<evidence type="ECO:0000313" key="2">
    <source>
        <dbReference type="EMBL" id="EPD13431.1"/>
    </source>
</evidence>
<evidence type="ECO:0000256" key="1">
    <source>
        <dbReference type="SAM" id="Phobius"/>
    </source>
</evidence>
<feature type="transmembrane region" description="Helical" evidence="1">
    <location>
        <begin position="243"/>
        <end position="259"/>
    </location>
</feature>
<feature type="transmembrane region" description="Helical" evidence="1">
    <location>
        <begin position="94"/>
        <end position="114"/>
    </location>
</feature>
<feature type="transmembrane region" description="Helical" evidence="1">
    <location>
        <begin position="372"/>
        <end position="391"/>
    </location>
</feature>
<feature type="transmembrane region" description="Helical" evidence="1">
    <location>
        <begin position="152"/>
        <end position="172"/>
    </location>
</feature>
<feature type="transmembrane region" description="Helical" evidence="1">
    <location>
        <begin position="337"/>
        <end position="360"/>
    </location>
</feature>
<keyword evidence="3" id="KW-1185">Reference proteome</keyword>
<feature type="transmembrane region" description="Helical" evidence="1">
    <location>
        <begin position="66"/>
        <end position="82"/>
    </location>
</feature>
<sequence length="400" mass="44741">MNTLNENPSQAEIKFNIFVLGFRPFFLAAGVFSIVSMSAWMAIYGAGLQIPMAGLPSSYWHAHEMLYGYTMAVVAGFLLTAIKNWTGQQTIQYTALIMLCLMWLGARACMLLGANFFIPAAMLDLGFNFCLLLAVLVPVFKVKQWRQAGIVLVVFLMALFNTLFYLGVFGVVDAGTYWGIYGALFLLLALVMIMLRRVMPFFIEKGLDETVQLKNSLFLDSASIVLFLLFGINEVFILDVMTSSYLALLLFIVSSARLYNWYAKGIWRKPLLWGIYSAFMVITLGFLLFALVPYVDVVTRSLSIHAFTLGGFGLLTLSMMSRVTLGHTGRGVKQPSSWITVAQWLLVMGVISRVVVPLFFQRFYLESVFMSQLLWIIGFAIFLVVNVPFLTKARADAAEG</sequence>
<feature type="transmembrane region" description="Helical" evidence="1">
    <location>
        <begin position="217"/>
        <end position="237"/>
    </location>
</feature>
<feature type="transmembrane region" description="Helical" evidence="1">
    <location>
        <begin position="271"/>
        <end position="292"/>
    </location>
</feature>
<name>A0AB33Z1V1_9GAMM</name>
<dbReference type="Pfam" id="PF05940">
    <property type="entry name" value="NnrS"/>
    <property type="match status" value="1"/>
</dbReference>
<feature type="transmembrane region" description="Helical" evidence="1">
    <location>
        <begin position="304"/>
        <end position="325"/>
    </location>
</feature>
<organism evidence="2 3">
    <name type="scientific">Cycloclasticus pugetii</name>
    <dbReference type="NCBI Taxonomy" id="34068"/>
    <lineage>
        <taxon>Bacteria</taxon>
        <taxon>Pseudomonadati</taxon>
        <taxon>Pseudomonadota</taxon>
        <taxon>Gammaproteobacteria</taxon>
        <taxon>Thiotrichales</taxon>
        <taxon>Piscirickettsiaceae</taxon>
        <taxon>Cycloclasticus</taxon>
    </lineage>
</organism>
<evidence type="ECO:0000313" key="3">
    <source>
        <dbReference type="Proteomes" id="UP000015462"/>
    </source>
</evidence>
<dbReference type="AlphaFoldDB" id="A0AB33Z1V1"/>
<feature type="transmembrane region" description="Helical" evidence="1">
    <location>
        <begin position="25"/>
        <end position="46"/>
    </location>
</feature>
<gene>
    <name evidence="2" type="ORF">L196_05246</name>
</gene>
<protein>
    <submittedName>
        <fullName evidence="2">NnrS family protein</fullName>
    </submittedName>
</protein>
<dbReference type="Proteomes" id="UP000015462">
    <property type="component" value="Unassembled WGS sequence"/>
</dbReference>
<dbReference type="RefSeq" id="WP_016390214.1">
    <property type="nucleotide sequence ID" value="NZ_KE646806.1"/>
</dbReference>
<accession>A0AB33Z1V1</accession>